<sequence length="91" mass="9562">MPTSTSVNVSVGSESESVAPPVVSTCSAPADAVMDSSRSQTKPLIQPDDIQRWIDGSGASVVDLALLFPPLPETGRRQGSGGRRRRREAAL</sequence>
<feature type="region of interest" description="Disordered" evidence="1">
    <location>
        <begin position="70"/>
        <end position="91"/>
    </location>
</feature>
<feature type="compositionally biased region" description="Basic residues" evidence="1">
    <location>
        <begin position="82"/>
        <end position="91"/>
    </location>
</feature>
<evidence type="ECO:0000313" key="2">
    <source>
        <dbReference type="EMBL" id="PHH68190.1"/>
    </source>
</evidence>
<name>A0A2C5YL22_9HYPO</name>
<reference evidence="2 3" key="1">
    <citation type="submission" date="2017-06" db="EMBL/GenBank/DDBJ databases">
        <title>Ant-infecting Ophiocordyceps genomes reveal a high diversity of potential behavioral manipulation genes and a possible major role for enterotoxins.</title>
        <authorList>
            <person name="De Bekker C."/>
            <person name="Evans H.C."/>
            <person name="Brachmann A."/>
            <person name="Hughes D.P."/>
        </authorList>
    </citation>
    <scope>NUCLEOTIDE SEQUENCE [LARGE SCALE GENOMIC DNA]</scope>
    <source>
        <strain evidence="2 3">Map16</strain>
    </source>
</reference>
<organism evidence="2 3">
    <name type="scientific">Ophiocordyceps camponoti-rufipedis</name>
    <dbReference type="NCBI Taxonomy" id="2004952"/>
    <lineage>
        <taxon>Eukaryota</taxon>
        <taxon>Fungi</taxon>
        <taxon>Dikarya</taxon>
        <taxon>Ascomycota</taxon>
        <taxon>Pezizomycotina</taxon>
        <taxon>Sordariomycetes</taxon>
        <taxon>Hypocreomycetidae</taxon>
        <taxon>Hypocreales</taxon>
        <taxon>Ophiocordycipitaceae</taxon>
        <taxon>Ophiocordyceps</taxon>
    </lineage>
</organism>
<evidence type="ECO:0000256" key="1">
    <source>
        <dbReference type="SAM" id="MobiDB-lite"/>
    </source>
</evidence>
<gene>
    <name evidence="2" type="ORF">CDD80_196</name>
</gene>
<dbReference type="OrthoDB" id="10471167at2759"/>
<dbReference type="AlphaFoldDB" id="A0A2C5YL22"/>
<comment type="caution">
    <text evidence="2">The sequence shown here is derived from an EMBL/GenBank/DDBJ whole genome shotgun (WGS) entry which is preliminary data.</text>
</comment>
<dbReference type="Proteomes" id="UP000226431">
    <property type="component" value="Unassembled WGS sequence"/>
</dbReference>
<feature type="region of interest" description="Disordered" evidence="1">
    <location>
        <begin position="1"/>
        <end position="23"/>
    </location>
</feature>
<evidence type="ECO:0000313" key="3">
    <source>
        <dbReference type="Proteomes" id="UP000226431"/>
    </source>
</evidence>
<accession>A0A2C5YL22</accession>
<dbReference type="EMBL" id="NJES01001031">
    <property type="protein sequence ID" value="PHH68190.1"/>
    <property type="molecule type" value="Genomic_DNA"/>
</dbReference>
<keyword evidence="3" id="KW-1185">Reference proteome</keyword>
<proteinExistence type="predicted"/>
<protein>
    <submittedName>
        <fullName evidence="2">Uncharacterized protein</fullName>
    </submittedName>
</protein>